<evidence type="ECO:0000256" key="2">
    <source>
        <dbReference type="ARBA" id="ARBA00009142"/>
    </source>
</evidence>
<sequence length="259" mass="27040">MSALEIIVIFVAGIGAGTINAVVGSGTLITFPTLVAFGYPPVIATMSNAVGQIPGGISASFGYRNELKGQGPRIRQLMPASLLGAITGAWLLLHLPPTVFEVIVPILLVFALVLVVTQPLIQKTVRRRKEAKGLDLAIMTRRQTVLLIVATFLIGVYGGYFTAAQGVLFVGAAGAMLPDSLQRVNGLKNVLTLAVNVVAAAAYVIVAHDRIQWAAAGLIAAGTLIGGFLGSTFGRRLPAPALRVIIVVLGCVAIWRLLA</sequence>
<comment type="subcellular location">
    <subcellularLocation>
        <location evidence="1 8">Cell membrane</location>
        <topology evidence="1 8">Multi-pass membrane protein</topology>
    </subcellularLocation>
</comment>
<evidence type="ECO:0000313" key="9">
    <source>
        <dbReference type="EMBL" id="XCG64431.1"/>
    </source>
</evidence>
<keyword evidence="6 8" id="KW-1133">Transmembrane helix</keyword>
<reference evidence="9" key="1">
    <citation type="submission" date="2024-05" db="EMBL/GenBank/DDBJ databases">
        <authorList>
            <person name="Cai S.Y."/>
            <person name="Jin L.M."/>
            <person name="Li H.R."/>
        </authorList>
    </citation>
    <scope>NUCLEOTIDE SEQUENCE</scope>
    <source>
        <strain evidence="9">A5-74</strain>
    </source>
</reference>
<feature type="transmembrane region" description="Helical" evidence="8">
    <location>
        <begin position="6"/>
        <end position="39"/>
    </location>
</feature>
<dbReference type="Pfam" id="PF01925">
    <property type="entry name" value="TauE"/>
    <property type="match status" value="1"/>
</dbReference>
<feature type="transmembrane region" description="Helical" evidence="8">
    <location>
        <begin position="102"/>
        <end position="121"/>
    </location>
</feature>
<evidence type="ECO:0000256" key="6">
    <source>
        <dbReference type="ARBA" id="ARBA00022989"/>
    </source>
</evidence>
<dbReference type="AlphaFoldDB" id="A0AAU8DQZ2"/>
<keyword evidence="3" id="KW-0813">Transport</keyword>
<comment type="similarity">
    <text evidence="2 8">Belongs to the 4-toluene sulfonate uptake permease (TSUP) (TC 2.A.102) family.</text>
</comment>
<feature type="transmembrane region" description="Helical" evidence="8">
    <location>
        <begin position="145"/>
        <end position="170"/>
    </location>
</feature>
<dbReference type="EMBL" id="CP159218">
    <property type="protein sequence ID" value="XCG64431.1"/>
    <property type="molecule type" value="Genomic_DNA"/>
</dbReference>
<dbReference type="GO" id="GO:0005886">
    <property type="term" value="C:plasma membrane"/>
    <property type="evidence" value="ECO:0007669"/>
    <property type="project" value="UniProtKB-SubCell"/>
</dbReference>
<dbReference type="InterPro" id="IPR002781">
    <property type="entry name" value="TM_pro_TauE-like"/>
</dbReference>
<feature type="transmembrane region" description="Helical" evidence="8">
    <location>
        <begin position="240"/>
        <end position="258"/>
    </location>
</feature>
<feature type="transmembrane region" description="Helical" evidence="8">
    <location>
        <begin position="77"/>
        <end position="96"/>
    </location>
</feature>
<accession>A0AAU8DQZ2</accession>
<evidence type="ECO:0000256" key="3">
    <source>
        <dbReference type="ARBA" id="ARBA00022448"/>
    </source>
</evidence>
<keyword evidence="4 8" id="KW-1003">Cell membrane</keyword>
<feature type="transmembrane region" description="Helical" evidence="8">
    <location>
        <begin position="213"/>
        <end position="234"/>
    </location>
</feature>
<proteinExistence type="inferred from homology"/>
<dbReference type="PANTHER" id="PTHR30269">
    <property type="entry name" value="TRANSMEMBRANE PROTEIN YFCA"/>
    <property type="match status" value="1"/>
</dbReference>
<protein>
    <recommendedName>
        <fullName evidence="8">Probable membrane transporter protein</fullName>
    </recommendedName>
</protein>
<dbReference type="PANTHER" id="PTHR30269:SF0">
    <property type="entry name" value="MEMBRANE TRANSPORTER PROTEIN YFCA-RELATED"/>
    <property type="match status" value="1"/>
</dbReference>
<gene>
    <name evidence="9" type="ORF">ABLG96_03560</name>
</gene>
<keyword evidence="7 8" id="KW-0472">Membrane</keyword>
<evidence type="ECO:0000256" key="7">
    <source>
        <dbReference type="ARBA" id="ARBA00023136"/>
    </source>
</evidence>
<evidence type="ECO:0000256" key="4">
    <source>
        <dbReference type="ARBA" id="ARBA00022475"/>
    </source>
</evidence>
<name>A0AAU8DQZ2_9ACTN</name>
<dbReference type="RefSeq" id="WP_353650044.1">
    <property type="nucleotide sequence ID" value="NZ_CP159218.1"/>
</dbReference>
<organism evidence="9">
    <name type="scientific">Nakamurella sp. A5-74</name>
    <dbReference type="NCBI Taxonomy" id="3158264"/>
    <lineage>
        <taxon>Bacteria</taxon>
        <taxon>Bacillati</taxon>
        <taxon>Actinomycetota</taxon>
        <taxon>Actinomycetes</taxon>
        <taxon>Nakamurellales</taxon>
        <taxon>Nakamurellaceae</taxon>
        <taxon>Nakamurella</taxon>
    </lineage>
</organism>
<evidence type="ECO:0000256" key="8">
    <source>
        <dbReference type="RuleBase" id="RU363041"/>
    </source>
</evidence>
<keyword evidence="5 8" id="KW-0812">Transmembrane</keyword>
<dbReference type="InterPro" id="IPR052017">
    <property type="entry name" value="TSUP"/>
</dbReference>
<feature type="transmembrane region" description="Helical" evidence="8">
    <location>
        <begin position="190"/>
        <end position="206"/>
    </location>
</feature>
<evidence type="ECO:0000256" key="1">
    <source>
        <dbReference type="ARBA" id="ARBA00004651"/>
    </source>
</evidence>
<evidence type="ECO:0000256" key="5">
    <source>
        <dbReference type="ARBA" id="ARBA00022692"/>
    </source>
</evidence>